<feature type="chain" id="PRO_5040470643" evidence="1">
    <location>
        <begin position="25"/>
        <end position="197"/>
    </location>
</feature>
<reference evidence="2" key="1">
    <citation type="submission" date="2020-11" db="EMBL/GenBank/DDBJ databases">
        <authorList>
            <consortium name="DOE Joint Genome Institute"/>
            <person name="Ahrendt S."/>
            <person name="Riley R."/>
            <person name="Andreopoulos W."/>
            <person name="LaButti K."/>
            <person name="Pangilinan J."/>
            <person name="Ruiz-duenas F.J."/>
            <person name="Barrasa J.M."/>
            <person name="Sanchez-Garcia M."/>
            <person name="Camarero S."/>
            <person name="Miyauchi S."/>
            <person name="Serrano A."/>
            <person name="Linde D."/>
            <person name="Babiker R."/>
            <person name="Drula E."/>
            <person name="Ayuso-Fernandez I."/>
            <person name="Pacheco R."/>
            <person name="Padilla G."/>
            <person name="Ferreira P."/>
            <person name="Barriuso J."/>
            <person name="Kellner H."/>
            <person name="Castanera R."/>
            <person name="Alfaro M."/>
            <person name="Ramirez L."/>
            <person name="Pisabarro A.G."/>
            <person name="Kuo A."/>
            <person name="Tritt A."/>
            <person name="Lipzen A."/>
            <person name="He G."/>
            <person name="Yan M."/>
            <person name="Ng V."/>
            <person name="Cullen D."/>
            <person name="Martin F."/>
            <person name="Rosso M.-N."/>
            <person name="Henrissat B."/>
            <person name="Hibbett D."/>
            <person name="Martinez A.T."/>
            <person name="Grigoriev I.V."/>
        </authorList>
    </citation>
    <scope>NUCLEOTIDE SEQUENCE</scope>
    <source>
        <strain evidence="2">AH 44721</strain>
    </source>
</reference>
<dbReference type="EMBL" id="JADNYJ010000263">
    <property type="protein sequence ID" value="KAF8872532.1"/>
    <property type="molecule type" value="Genomic_DNA"/>
</dbReference>
<comment type="caution">
    <text evidence="2">The sequence shown here is derived from an EMBL/GenBank/DDBJ whole genome shotgun (WGS) entry which is preliminary data.</text>
</comment>
<accession>A0A9P5N9C1</accession>
<name>A0A9P5N9C1_GYMJU</name>
<sequence>MSIFNWLQVLQCVPCLESLCLVDALPDPTDPSTSTAICTPVRLSKLSEIKLDVTLRACAIFLEHVMHPAQCHLFLSASDSDKHHSPAGISLVTKALTRYTQNFLDSHTPTSLSFFSYDQGFRISDNSVPEGNMQKGLVFFISISSPAMDKTSTRKPMTHFYLVPSSTKRSGLLPNTLFHPLLPSLTNHSKLHPFVHI</sequence>
<keyword evidence="3" id="KW-1185">Reference proteome</keyword>
<keyword evidence="1" id="KW-0732">Signal</keyword>
<evidence type="ECO:0000313" key="2">
    <source>
        <dbReference type="EMBL" id="KAF8872532.1"/>
    </source>
</evidence>
<organism evidence="2 3">
    <name type="scientific">Gymnopilus junonius</name>
    <name type="common">Spectacular rustgill mushroom</name>
    <name type="synonym">Gymnopilus spectabilis subsp. junonius</name>
    <dbReference type="NCBI Taxonomy" id="109634"/>
    <lineage>
        <taxon>Eukaryota</taxon>
        <taxon>Fungi</taxon>
        <taxon>Dikarya</taxon>
        <taxon>Basidiomycota</taxon>
        <taxon>Agaricomycotina</taxon>
        <taxon>Agaricomycetes</taxon>
        <taxon>Agaricomycetidae</taxon>
        <taxon>Agaricales</taxon>
        <taxon>Agaricineae</taxon>
        <taxon>Hymenogastraceae</taxon>
        <taxon>Gymnopilus</taxon>
    </lineage>
</organism>
<evidence type="ECO:0000256" key="1">
    <source>
        <dbReference type="SAM" id="SignalP"/>
    </source>
</evidence>
<dbReference type="Proteomes" id="UP000724874">
    <property type="component" value="Unassembled WGS sequence"/>
</dbReference>
<evidence type="ECO:0000313" key="3">
    <source>
        <dbReference type="Proteomes" id="UP000724874"/>
    </source>
</evidence>
<feature type="signal peptide" evidence="1">
    <location>
        <begin position="1"/>
        <end position="24"/>
    </location>
</feature>
<gene>
    <name evidence="2" type="ORF">CPB84DRAFT_688187</name>
</gene>
<dbReference type="OrthoDB" id="2934649at2759"/>
<dbReference type="AlphaFoldDB" id="A0A9P5N9C1"/>
<protein>
    <submittedName>
        <fullName evidence="2">Uncharacterized protein</fullName>
    </submittedName>
</protein>
<proteinExistence type="predicted"/>